<dbReference type="EMBL" id="CP069028">
    <property type="protein sequence ID" value="QRC96439.1"/>
    <property type="molecule type" value="Genomic_DNA"/>
</dbReference>
<feature type="transmembrane region" description="Helical" evidence="6">
    <location>
        <begin position="383"/>
        <end position="405"/>
    </location>
</feature>
<evidence type="ECO:0000256" key="4">
    <source>
        <dbReference type="ARBA" id="ARBA00022989"/>
    </source>
</evidence>
<comment type="similarity">
    <text evidence="2">Belongs to the major facilitator superfamily. TCR/Tet family.</text>
</comment>
<evidence type="ECO:0000256" key="5">
    <source>
        <dbReference type="ARBA" id="ARBA00023136"/>
    </source>
</evidence>
<evidence type="ECO:0000256" key="2">
    <source>
        <dbReference type="ARBA" id="ARBA00007520"/>
    </source>
</evidence>
<dbReference type="PROSITE" id="PS50850">
    <property type="entry name" value="MFS"/>
    <property type="match status" value="1"/>
</dbReference>
<dbReference type="VEuPathDB" id="FungiDB:JI435_013580"/>
<name>A0A7U2F4M0_PHANO</name>
<evidence type="ECO:0000313" key="8">
    <source>
        <dbReference type="EMBL" id="QRC96439.1"/>
    </source>
</evidence>
<dbReference type="Pfam" id="PF07690">
    <property type="entry name" value="MFS_1"/>
    <property type="match status" value="1"/>
</dbReference>
<keyword evidence="9" id="KW-1185">Reference proteome</keyword>
<protein>
    <recommendedName>
        <fullName evidence="7">Major facilitator superfamily (MFS) profile domain-containing protein</fullName>
    </recommendedName>
</protein>
<evidence type="ECO:0000256" key="3">
    <source>
        <dbReference type="ARBA" id="ARBA00022692"/>
    </source>
</evidence>
<dbReference type="Gene3D" id="1.20.1720.10">
    <property type="entry name" value="Multidrug resistance protein D"/>
    <property type="match status" value="1"/>
</dbReference>
<evidence type="ECO:0000259" key="7">
    <source>
        <dbReference type="PROSITE" id="PS50850"/>
    </source>
</evidence>
<dbReference type="OrthoDB" id="10021397at2759"/>
<dbReference type="Gene3D" id="1.20.1250.20">
    <property type="entry name" value="MFS general substrate transporter like domains"/>
    <property type="match status" value="1"/>
</dbReference>
<organism evidence="8 9">
    <name type="scientific">Phaeosphaeria nodorum (strain SN15 / ATCC MYA-4574 / FGSC 10173)</name>
    <name type="common">Glume blotch fungus</name>
    <name type="synonym">Parastagonospora nodorum</name>
    <dbReference type="NCBI Taxonomy" id="321614"/>
    <lineage>
        <taxon>Eukaryota</taxon>
        <taxon>Fungi</taxon>
        <taxon>Dikarya</taxon>
        <taxon>Ascomycota</taxon>
        <taxon>Pezizomycotina</taxon>
        <taxon>Dothideomycetes</taxon>
        <taxon>Pleosporomycetidae</taxon>
        <taxon>Pleosporales</taxon>
        <taxon>Pleosporineae</taxon>
        <taxon>Phaeosphaeriaceae</taxon>
        <taxon>Parastagonospora</taxon>
    </lineage>
</organism>
<dbReference type="InterPro" id="IPR036259">
    <property type="entry name" value="MFS_trans_sf"/>
</dbReference>
<feature type="domain" description="Major facilitator superfamily (MFS) profile" evidence="7">
    <location>
        <begin position="27"/>
        <end position="521"/>
    </location>
</feature>
<feature type="transmembrane region" description="Helical" evidence="6">
    <location>
        <begin position="150"/>
        <end position="172"/>
    </location>
</feature>
<feature type="transmembrane region" description="Helical" evidence="6">
    <location>
        <begin position="118"/>
        <end position="138"/>
    </location>
</feature>
<evidence type="ECO:0000313" key="9">
    <source>
        <dbReference type="Proteomes" id="UP000663193"/>
    </source>
</evidence>
<dbReference type="PANTHER" id="PTHR23501">
    <property type="entry name" value="MAJOR FACILITATOR SUPERFAMILY"/>
    <property type="match status" value="1"/>
</dbReference>
<feature type="transmembrane region" description="Helical" evidence="6">
    <location>
        <begin position="359"/>
        <end position="377"/>
    </location>
</feature>
<feature type="transmembrane region" description="Helical" evidence="6">
    <location>
        <begin position="326"/>
        <end position="347"/>
    </location>
</feature>
<dbReference type="InterPro" id="IPR011701">
    <property type="entry name" value="MFS"/>
</dbReference>
<dbReference type="PANTHER" id="PTHR23501:SF102">
    <property type="entry name" value="DRUG TRANSPORTER, PUTATIVE (AFU_ORTHOLOGUE AFUA_3G08530)-RELATED"/>
    <property type="match status" value="1"/>
</dbReference>
<comment type="subcellular location">
    <subcellularLocation>
        <location evidence="1">Membrane</location>
        <topology evidence="1">Multi-pass membrane protein</topology>
    </subcellularLocation>
</comment>
<gene>
    <name evidence="8" type="ORF">JI435_013580</name>
</gene>
<dbReference type="PRINTS" id="PR01036">
    <property type="entry name" value="TCRTETB"/>
</dbReference>
<keyword evidence="3 6" id="KW-0812">Transmembrane</keyword>
<dbReference type="GO" id="GO:0016020">
    <property type="term" value="C:membrane"/>
    <property type="evidence" value="ECO:0007669"/>
    <property type="project" value="UniProtKB-SubCell"/>
</dbReference>
<keyword evidence="4 6" id="KW-1133">Transmembrane helix</keyword>
<keyword evidence="5 6" id="KW-0472">Membrane</keyword>
<dbReference type="AlphaFoldDB" id="A0A7U2F4M0"/>
<feature type="transmembrane region" description="Helical" evidence="6">
    <location>
        <begin position="426"/>
        <end position="444"/>
    </location>
</feature>
<dbReference type="SUPFAM" id="SSF103473">
    <property type="entry name" value="MFS general substrate transporter"/>
    <property type="match status" value="1"/>
</dbReference>
<accession>A0A7U2F4M0</accession>
<reference evidence="9" key="1">
    <citation type="journal article" date="2021" name="BMC Genomics">
        <title>Chromosome-level genome assembly and manually-curated proteome of model necrotroph Parastagonospora nodorum Sn15 reveals a genome-wide trove of candidate effector homologs, and redundancy of virulence-related functions within an accessory chromosome.</title>
        <authorList>
            <person name="Bertazzoni S."/>
            <person name="Jones D.A.B."/>
            <person name="Phan H.T."/>
            <person name="Tan K.-C."/>
            <person name="Hane J.K."/>
        </authorList>
    </citation>
    <scope>NUCLEOTIDE SEQUENCE [LARGE SCALE GENOMIC DNA]</scope>
    <source>
        <strain evidence="9">SN15 / ATCC MYA-4574 / FGSC 10173)</strain>
    </source>
</reference>
<feature type="transmembrane region" description="Helical" evidence="6">
    <location>
        <begin position="248"/>
        <end position="269"/>
    </location>
</feature>
<sequence length="543" mass="57660">MIDQASAMADTKSIESRQRPAMSILLAFVALCLSIFLVALDTVLIPTALPTIALSFNISDSLYVWIGSAYLLANAASVPLWGKLSDIFGRKPIILTANTIFLAGSILCALSKDATTLVAGRVVQGFGGGGVVVLVHVCVSDIFPIRDRSLYLGIVGAVWAVASALGPVLGGIFAEQLSWRWCFYINIPIISVSVITLYMTLHLHNPRTPLLSGLATLDWLGVLTIVSAAVLLLVGLQEGSNTSFKLPVVITLLVLGSLLSITFPTTQWWQEKAGRDPVLPLRIFKDISNLSALSVCACDALAFNSVAYFLPLYFQIVLGRSPTITGVYMLAVAVPLATVSFASGFVIEKTGRFLEVLQAGLLIMTVGVGLLISLHVSDSIGKIIAILIVLGIGFGPNFGAPLIALQTRVRESDIATGTAAFGFVRMIFGAIGVVAGQVVFQILITPHFDDFVAAGIAPDMADQLTRGEAVSLTQTVAALPRGQRDVVRHGMTSALKGTWILYTVISGLGFLVSFGIKRTRLQKEAVCASRVEMVDGERPGSSA</sequence>
<feature type="transmembrane region" description="Helical" evidence="6">
    <location>
        <begin position="499"/>
        <end position="516"/>
    </location>
</feature>
<dbReference type="Proteomes" id="UP000663193">
    <property type="component" value="Chromosome 6"/>
</dbReference>
<evidence type="ECO:0000256" key="1">
    <source>
        <dbReference type="ARBA" id="ARBA00004141"/>
    </source>
</evidence>
<feature type="transmembrane region" description="Helical" evidence="6">
    <location>
        <begin position="93"/>
        <end position="112"/>
    </location>
</feature>
<feature type="transmembrane region" description="Helical" evidence="6">
    <location>
        <begin position="21"/>
        <end position="42"/>
    </location>
</feature>
<proteinExistence type="inferred from homology"/>
<feature type="transmembrane region" description="Helical" evidence="6">
    <location>
        <begin position="210"/>
        <end position="236"/>
    </location>
</feature>
<dbReference type="GO" id="GO:0022857">
    <property type="term" value="F:transmembrane transporter activity"/>
    <property type="evidence" value="ECO:0007669"/>
    <property type="project" value="InterPro"/>
</dbReference>
<dbReference type="InterPro" id="IPR020846">
    <property type="entry name" value="MFS_dom"/>
</dbReference>
<feature type="transmembrane region" description="Helical" evidence="6">
    <location>
        <begin position="178"/>
        <end position="198"/>
    </location>
</feature>
<evidence type="ECO:0000256" key="6">
    <source>
        <dbReference type="SAM" id="Phobius"/>
    </source>
</evidence>